<feature type="repeat" description="RCC1" evidence="1">
    <location>
        <begin position="111"/>
        <end position="167"/>
    </location>
</feature>
<gene>
    <name evidence="2" type="ORF">P153DRAFT_428371</name>
</gene>
<accession>A0A6A6ANM4</accession>
<feature type="repeat" description="RCC1" evidence="1">
    <location>
        <begin position="3"/>
        <end position="55"/>
    </location>
</feature>
<reference evidence="2" key="1">
    <citation type="journal article" date="2020" name="Stud. Mycol.">
        <title>101 Dothideomycetes genomes: a test case for predicting lifestyles and emergence of pathogens.</title>
        <authorList>
            <person name="Haridas S."/>
            <person name="Albert R."/>
            <person name="Binder M."/>
            <person name="Bloem J."/>
            <person name="Labutti K."/>
            <person name="Salamov A."/>
            <person name="Andreopoulos B."/>
            <person name="Baker S."/>
            <person name="Barry K."/>
            <person name="Bills G."/>
            <person name="Bluhm B."/>
            <person name="Cannon C."/>
            <person name="Castanera R."/>
            <person name="Culley D."/>
            <person name="Daum C."/>
            <person name="Ezra D."/>
            <person name="Gonzalez J."/>
            <person name="Henrissat B."/>
            <person name="Kuo A."/>
            <person name="Liang C."/>
            <person name="Lipzen A."/>
            <person name="Lutzoni F."/>
            <person name="Magnuson J."/>
            <person name="Mondo S."/>
            <person name="Nolan M."/>
            <person name="Ohm R."/>
            <person name="Pangilinan J."/>
            <person name="Park H.-J."/>
            <person name="Ramirez L."/>
            <person name="Alfaro M."/>
            <person name="Sun H."/>
            <person name="Tritt A."/>
            <person name="Yoshinaga Y."/>
            <person name="Zwiers L.-H."/>
            <person name="Turgeon B."/>
            <person name="Goodwin S."/>
            <person name="Spatafora J."/>
            <person name="Crous P."/>
            <person name="Grigoriev I."/>
        </authorList>
    </citation>
    <scope>NUCLEOTIDE SEQUENCE</scope>
    <source>
        <strain evidence="2">CBS 119687</strain>
    </source>
</reference>
<evidence type="ECO:0000313" key="2">
    <source>
        <dbReference type="EMBL" id="KAF2133390.1"/>
    </source>
</evidence>
<proteinExistence type="predicted"/>
<dbReference type="SUPFAM" id="SSF50985">
    <property type="entry name" value="RCC1/BLIP-II"/>
    <property type="match status" value="1"/>
</dbReference>
<dbReference type="RefSeq" id="XP_033527777.1">
    <property type="nucleotide sequence ID" value="XM_033672715.1"/>
</dbReference>
<dbReference type="PRINTS" id="PR00633">
    <property type="entry name" value="RCCNDNSATION"/>
</dbReference>
<name>A0A6A6ANM4_9PLEO</name>
<dbReference type="InterPro" id="IPR000408">
    <property type="entry name" value="Reg_chr_condens"/>
</dbReference>
<dbReference type="OrthoDB" id="5370059at2759"/>
<evidence type="ECO:0000313" key="3">
    <source>
        <dbReference type="Proteomes" id="UP000799771"/>
    </source>
</evidence>
<sequence>MAYHLYVFGSNGEGQLGIPPQDIVRSPTRTSNPPPIEVLKSIHGGDNHTLLLTKDGFMYGVGDNRKQQLDPDSEKDHLEHFVNLTPTAISLGAATCESTAYISNSNSSPTSELHTYGSGQWGELGCGDDVVNLSINHQPRSRCVATLPDWTINFAAGVWHYVAVLSDGSVYGWGKARLGQLGDRLSSKVTVPTKIEGIPFRPAKVVCGKDFTYFASDPVSGKHIILGRDKFSLISSMPEHIKCWKDIGATWHAVFVLFDDGRLTAWGKENMWKLIPPNLPPIQKITVGSDHVLAVTTNGKLISWGWGKHGNCGDLRGMQEKMKNDMVSGFWNEISLPGEVCTIGAGYCTSFVVTKVDEEDSGTHE</sequence>
<dbReference type="Proteomes" id="UP000799771">
    <property type="component" value="Unassembled WGS sequence"/>
</dbReference>
<evidence type="ECO:0000256" key="1">
    <source>
        <dbReference type="PROSITE-ProRule" id="PRU00235"/>
    </source>
</evidence>
<dbReference type="EMBL" id="ML977499">
    <property type="protein sequence ID" value="KAF2133390.1"/>
    <property type="molecule type" value="Genomic_DNA"/>
</dbReference>
<dbReference type="InterPro" id="IPR009091">
    <property type="entry name" value="RCC1/BLIP-II"/>
</dbReference>
<dbReference type="PANTHER" id="PTHR45982:SF1">
    <property type="entry name" value="REGULATOR OF CHROMOSOME CONDENSATION"/>
    <property type="match status" value="1"/>
</dbReference>
<dbReference type="InterPro" id="IPR051553">
    <property type="entry name" value="Ran_GTPase-activating"/>
</dbReference>
<dbReference type="PANTHER" id="PTHR45982">
    <property type="entry name" value="REGULATOR OF CHROMOSOME CONDENSATION"/>
    <property type="match status" value="1"/>
</dbReference>
<organism evidence="2 3">
    <name type="scientific">Dothidotthia symphoricarpi CBS 119687</name>
    <dbReference type="NCBI Taxonomy" id="1392245"/>
    <lineage>
        <taxon>Eukaryota</taxon>
        <taxon>Fungi</taxon>
        <taxon>Dikarya</taxon>
        <taxon>Ascomycota</taxon>
        <taxon>Pezizomycotina</taxon>
        <taxon>Dothideomycetes</taxon>
        <taxon>Pleosporomycetidae</taxon>
        <taxon>Pleosporales</taxon>
        <taxon>Dothidotthiaceae</taxon>
        <taxon>Dothidotthia</taxon>
    </lineage>
</organism>
<keyword evidence="3" id="KW-1185">Reference proteome</keyword>
<dbReference type="GeneID" id="54413147"/>
<dbReference type="AlphaFoldDB" id="A0A6A6ANM4"/>
<dbReference type="Pfam" id="PF13540">
    <property type="entry name" value="RCC1_2"/>
    <property type="match status" value="1"/>
</dbReference>
<feature type="repeat" description="RCC1" evidence="1">
    <location>
        <begin position="168"/>
        <end position="218"/>
    </location>
</feature>
<dbReference type="PROSITE" id="PS50012">
    <property type="entry name" value="RCC1_3"/>
    <property type="match status" value="4"/>
</dbReference>
<dbReference type="Pfam" id="PF00415">
    <property type="entry name" value="RCC1"/>
    <property type="match status" value="2"/>
</dbReference>
<protein>
    <submittedName>
        <fullName evidence="2">RCC1/BLIP-II</fullName>
    </submittedName>
</protein>
<feature type="repeat" description="RCC1" evidence="1">
    <location>
        <begin position="261"/>
        <end position="298"/>
    </location>
</feature>
<dbReference type="Gene3D" id="2.130.10.30">
    <property type="entry name" value="Regulator of chromosome condensation 1/beta-lactamase-inhibitor protein II"/>
    <property type="match status" value="2"/>
</dbReference>